<dbReference type="RefSeq" id="WP_115818123.1">
    <property type="nucleotide sequence ID" value="NZ_QRDV01000007.1"/>
</dbReference>
<proteinExistence type="predicted"/>
<evidence type="ECO:0000313" key="4">
    <source>
        <dbReference type="EMBL" id="RED42936.1"/>
    </source>
</evidence>
<dbReference type="CDD" id="cd00146">
    <property type="entry name" value="PKD"/>
    <property type="match status" value="3"/>
</dbReference>
<keyword evidence="5" id="KW-1185">Reference proteome</keyword>
<comment type="caution">
    <text evidence="4">The sequence shown here is derived from an EMBL/GenBank/DDBJ whole genome shotgun (WGS) entry which is preliminary data.</text>
</comment>
<accession>A0A3D9H227</accession>
<organism evidence="4 5">
    <name type="scientific">Winogradskyella eximia</name>
    <dbReference type="NCBI Taxonomy" id="262006"/>
    <lineage>
        <taxon>Bacteria</taxon>
        <taxon>Pseudomonadati</taxon>
        <taxon>Bacteroidota</taxon>
        <taxon>Flavobacteriia</taxon>
        <taxon>Flavobacteriales</taxon>
        <taxon>Flavobacteriaceae</taxon>
        <taxon>Winogradskyella</taxon>
    </lineage>
</organism>
<feature type="domain" description="Ig-like" evidence="3">
    <location>
        <begin position="893"/>
        <end position="986"/>
    </location>
</feature>
<keyword evidence="1" id="KW-0732">Signal</keyword>
<dbReference type="InterPro" id="IPR022409">
    <property type="entry name" value="PKD/Chitinase_dom"/>
</dbReference>
<dbReference type="InterPro" id="IPR026341">
    <property type="entry name" value="T9SS_type_B"/>
</dbReference>
<dbReference type="InterPro" id="IPR007110">
    <property type="entry name" value="Ig-like_dom"/>
</dbReference>
<protein>
    <submittedName>
        <fullName evidence="4">Gliding motility-associated-like protein</fullName>
    </submittedName>
</protein>
<dbReference type="NCBIfam" id="TIGR04131">
    <property type="entry name" value="Bac_Flav_CTERM"/>
    <property type="match status" value="1"/>
</dbReference>
<name>A0A3D9H227_9FLAO</name>
<feature type="domain" description="PKD" evidence="2">
    <location>
        <begin position="547"/>
        <end position="597"/>
    </location>
</feature>
<feature type="chain" id="PRO_5017633540" evidence="1">
    <location>
        <begin position="23"/>
        <end position="1918"/>
    </location>
</feature>
<evidence type="ECO:0000256" key="1">
    <source>
        <dbReference type="SAM" id="SignalP"/>
    </source>
</evidence>
<dbReference type="InterPro" id="IPR035986">
    <property type="entry name" value="PKD_dom_sf"/>
</dbReference>
<dbReference type="Pfam" id="PF13585">
    <property type="entry name" value="CHU_C"/>
    <property type="match status" value="1"/>
</dbReference>
<dbReference type="Pfam" id="PF13573">
    <property type="entry name" value="SprB"/>
    <property type="match status" value="3"/>
</dbReference>
<dbReference type="PROSITE" id="PS50093">
    <property type="entry name" value="PKD"/>
    <property type="match status" value="5"/>
</dbReference>
<dbReference type="SUPFAM" id="SSF49299">
    <property type="entry name" value="PKD domain"/>
    <property type="match status" value="6"/>
</dbReference>
<feature type="domain" description="PKD" evidence="2">
    <location>
        <begin position="471"/>
        <end position="511"/>
    </location>
</feature>
<dbReference type="Gene3D" id="2.60.40.740">
    <property type="match status" value="2"/>
</dbReference>
<dbReference type="InterPro" id="IPR025667">
    <property type="entry name" value="SprB_repeat"/>
</dbReference>
<dbReference type="PROSITE" id="PS50835">
    <property type="entry name" value="IG_LIKE"/>
    <property type="match status" value="1"/>
</dbReference>
<feature type="domain" description="PKD" evidence="2">
    <location>
        <begin position="40"/>
        <end position="122"/>
    </location>
</feature>
<dbReference type="InterPro" id="IPR000601">
    <property type="entry name" value="PKD_dom"/>
</dbReference>
<dbReference type="OrthoDB" id="7794186at2"/>
<gene>
    <name evidence="4" type="ORF">DFQ10_107123</name>
</gene>
<dbReference type="Gene3D" id="2.60.40.2700">
    <property type="match status" value="4"/>
</dbReference>
<reference evidence="4 5" key="1">
    <citation type="submission" date="2018-07" db="EMBL/GenBank/DDBJ databases">
        <title>Genomic Encyclopedia of Type Strains, Phase III (KMG-III): the genomes of soil and plant-associated and newly described type strains.</title>
        <authorList>
            <person name="Whitman W."/>
        </authorList>
    </citation>
    <scope>NUCLEOTIDE SEQUENCE [LARGE SCALE GENOMIC DNA]</scope>
    <source>
        <strain evidence="4 5">CECT 7946</strain>
    </source>
</reference>
<feature type="domain" description="PKD" evidence="2">
    <location>
        <begin position="1764"/>
        <end position="1813"/>
    </location>
</feature>
<dbReference type="Gene3D" id="2.60.40.10">
    <property type="entry name" value="Immunoglobulins"/>
    <property type="match status" value="7"/>
</dbReference>
<evidence type="ECO:0000259" key="2">
    <source>
        <dbReference type="PROSITE" id="PS50093"/>
    </source>
</evidence>
<dbReference type="InterPro" id="IPR045828">
    <property type="entry name" value="PKD_Bacteroidetes"/>
</dbReference>
<dbReference type="Pfam" id="PF18911">
    <property type="entry name" value="PKD_4"/>
    <property type="match status" value="3"/>
</dbReference>
<evidence type="ECO:0000259" key="3">
    <source>
        <dbReference type="PROSITE" id="PS50835"/>
    </source>
</evidence>
<dbReference type="EMBL" id="QRDV01000007">
    <property type="protein sequence ID" value="RED42936.1"/>
    <property type="molecule type" value="Genomic_DNA"/>
</dbReference>
<dbReference type="Proteomes" id="UP000256980">
    <property type="component" value="Unassembled WGS sequence"/>
</dbReference>
<dbReference type="Pfam" id="PF19406">
    <property type="entry name" value="PKD_5"/>
    <property type="match status" value="2"/>
</dbReference>
<dbReference type="SMART" id="SM00089">
    <property type="entry name" value="PKD"/>
    <property type="match status" value="5"/>
</dbReference>
<feature type="domain" description="PKD" evidence="2">
    <location>
        <begin position="369"/>
        <end position="423"/>
    </location>
</feature>
<feature type="signal peptide" evidence="1">
    <location>
        <begin position="1"/>
        <end position="22"/>
    </location>
</feature>
<dbReference type="InterPro" id="IPR013783">
    <property type="entry name" value="Ig-like_fold"/>
</dbReference>
<sequence length="1918" mass="204308">MKNKKYINFFLIFFIIVSSAIALNNTSDNKRVGAYDVAPPTVSFVFNNNNVCSGQSVSFTSTVTGNGPFDYAWNFGDGGTSTQANPNHSFIALGCGTQNFNVTLTVTDDNGEASTTSQSITVKQRPNINFIDPDANFGTPFENCNATTIEYSITVENDSVSDSCVTSYSINWGDGNSESDITFPIAHTYLTLGSFNMVISATGTNGCVTNKSYLVSNSSNPTGGIVTPGGTVDLCLPVSPLEFKISNWGENPPDTLYDIDFGDGTTFILTQGDLEASTYYNSANPAASDNFPIPHTYTESNCPNSSYTILLDIITSCGTSNLTAGPITVYKKPEVSFEIEESACINVNVPITNTSIGGFNINCTTNANWYWDMGDGTTYTDFEPVHSYTTFGTFTISLYAENYCGITAPITQEICIEAPLNPVFTTDVDEGCSPLAVTVTNSTDESVSCIIPTYAWEVIYTSEFCGTSESWSFTNGTDENSKNPSFQFDTAGTYELVMTATNSCGDFITSQFIEVKQPPTATLDPIEDACGSLTFIPVAVVDTCAPASDTIIYSWLFPGGTPATSDQLDPGTITYTTVGDYTITFSVTNSCGTTTETEMFSINESPTITNTDTLQTICSGASTAAINLTSDDASTTFNWVSNSPAGLTGYIPSGTSNTIPVQTIINTTTNPINLEYTVTPDIDGCEGATLDFVITVEPAPLVTVQPISNGVCQNGTTADLSVAYQGIGTPVYQWYENTANNTTSGTAIAGATSATFSPPTDTVGITYYYVIITFSSGGCNEIISDTAEIEVANAPQIDTQPLVTQSICVGGTSEELSVVISGGSGIATYQWFSNSTNSNTGGALISGATASNYTPPVFNTVGTFYYYVEVSFVSNGCSMLISDISEIEVVTDPVVTTEPFGFQSLCQNSPVQDLEVIVSGGLGSLSYQWYVNTVNNTTSGTLIAGATSSIYTAPTTAVGTLYYYCIVTQDVSGCEVTSAIAEVEISAGAQFSTQPISDELCLGETTSALTVAYTNGTGTATYQWYLNPVDDTTTGTAITGANSATYNPDVTSIGTTYYYAIITFSSGGCTEIISNTAEIIVNETPIIDDAAILICSGNTFEFIPDTTNTGDIVPLNTLYTWTTPVVSPAGSITGATEQLVPIATVSQLLENATLTPATVTYTVTPVSGNCPGMDFEVVVTVNPSISVTSTVTHNLCFQVNTAAIEIAIVGGVPFTTGNAYNITWTGLNGFSSTDEDIFNLEAGTYTLDIQDDGGCPYTEIITITEPDELVFSTVDFDVETISCFAANDGEIGIDVSGGTPPYAYTWTLDGNPFSTDEDISNLGPGDYVISVTDFNSCGPIALSFSVEEPDELEVTLDAKTDVLCFGDATGAISVNVIGGRTDYSYNWSGPDGFSSTNQNIDTLFAGIYNLTVTDNSGCVETLEVEILQNDQIEIDLSVTQIVCYGDNDGSITINSISGGVAPYTIAWSNLGTGNSQTNLSGGTYTITITDAENCERQFPVVLDEPPVFLIDPEITQMTCAGENDASITLNFVGGIDPINLVWDDDATAGTERNNLGPGTYTVTITDGIPCVIQESFTIFNILPLELSATIVNALDCEDTNSGAVNLLIQGGTPPFDVAWSNGAITEDLSDVPPNTYTATVTDANGCMVDGSWEVTRFEPLVLNVEEQVEVNCDTKTIDQTFVAVASGGVPPFQYNWSDGTVSGPNNELMTTDENGLVILEVTDSFGCSINYTFNVELTVLGDAGFDTTSYGFLNYGLYAIQDPIEFINTATGQYETILWDFGDGSFSGEENPVHTYFTPGSYVVIQTVTYPYGCVYQKTITLIIEEGYKLVMPDAFTPNDDGINDFFGPVFIGLNSLEMNVYDTWGSLIYNETGDAIRGWDGKVKDEEAENGNYYYTFTAKTFYGNEIKKQGAFIFIK</sequence>
<evidence type="ECO:0000313" key="5">
    <source>
        <dbReference type="Proteomes" id="UP000256980"/>
    </source>
</evidence>